<dbReference type="Proteomes" id="UP000826656">
    <property type="component" value="Unassembled WGS sequence"/>
</dbReference>
<dbReference type="PANTHER" id="PTHR33499">
    <property type="entry name" value="OS12G0282400 PROTEIN-RELATED"/>
    <property type="match status" value="1"/>
</dbReference>
<name>A0ABQ7U4T1_SOLTU</name>
<evidence type="ECO:0000313" key="1">
    <source>
        <dbReference type="EMBL" id="KAH0741244.1"/>
    </source>
</evidence>
<organism evidence="1 2">
    <name type="scientific">Solanum tuberosum</name>
    <name type="common">Potato</name>
    <dbReference type="NCBI Taxonomy" id="4113"/>
    <lineage>
        <taxon>Eukaryota</taxon>
        <taxon>Viridiplantae</taxon>
        <taxon>Streptophyta</taxon>
        <taxon>Embryophyta</taxon>
        <taxon>Tracheophyta</taxon>
        <taxon>Spermatophyta</taxon>
        <taxon>Magnoliopsida</taxon>
        <taxon>eudicotyledons</taxon>
        <taxon>Gunneridae</taxon>
        <taxon>Pentapetalae</taxon>
        <taxon>asterids</taxon>
        <taxon>lamiids</taxon>
        <taxon>Solanales</taxon>
        <taxon>Solanaceae</taxon>
        <taxon>Solanoideae</taxon>
        <taxon>Solaneae</taxon>
        <taxon>Solanum</taxon>
    </lineage>
</organism>
<proteinExistence type="predicted"/>
<dbReference type="PANTHER" id="PTHR33499:SF26">
    <property type="entry name" value="DUF4216 DOMAIN-CONTAINING PROTEIN"/>
    <property type="match status" value="1"/>
</dbReference>
<evidence type="ECO:0000313" key="2">
    <source>
        <dbReference type="Proteomes" id="UP000826656"/>
    </source>
</evidence>
<sequence>MLNCSVKQIIQVEKVRESNKCKEVASLEIEQKLKRHLGKLVCDRNICPLGVSSWHDITQEKLNHMWAAIEHKFESVDMNDRRDHILGCMNELWNK</sequence>
<keyword evidence="2" id="KW-1185">Reference proteome</keyword>
<gene>
    <name evidence="1" type="ORF">KY290_034287</name>
</gene>
<protein>
    <submittedName>
        <fullName evidence="1">Uncharacterized protein</fullName>
    </submittedName>
</protein>
<dbReference type="EMBL" id="JAIVGD010000026">
    <property type="protein sequence ID" value="KAH0741244.1"/>
    <property type="molecule type" value="Genomic_DNA"/>
</dbReference>
<reference evidence="1 2" key="1">
    <citation type="journal article" date="2021" name="bioRxiv">
        <title>Chromosome-scale and haplotype-resolved genome assembly of a tetraploid potato cultivar.</title>
        <authorList>
            <person name="Sun H."/>
            <person name="Jiao W.-B."/>
            <person name="Krause K."/>
            <person name="Campoy J.A."/>
            <person name="Goel M."/>
            <person name="Folz-Donahue K."/>
            <person name="Kukat C."/>
            <person name="Huettel B."/>
            <person name="Schneeberger K."/>
        </authorList>
    </citation>
    <scope>NUCLEOTIDE SEQUENCE [LARGE SCALE GENOMIC DNA]</scope>
    <source>
        <strain evidence="1">SolTubOtavaFocal</strain>
        <tissue evidence="1">Leaves</tissue>
    </source>
</reference>
<accession>A0ABQ7U4T1</accession>
<comment type="caution">
    <text evidence="1">The sequence shown here is derived from an EMBL/GenBank/DDBJ whole genome shotgun (WGS) entry which is preliminary data.</text>
</comment>